<gene>
    <name evidence="3" type="ORF">BO94DRAFT_533749</name>
</gene>
<dbReference type="PANTHER" id="PTHR35043:SF7">
    <property type="entry name" value="TRANSCRIPTION FACTOR DOMAIN-CONTAINING PROTEIN"/>
    <property type="match status" value="1"/>
</dbReference>
<evidence type="ECO:0000313" key="3">
    <source>
        <dbReference type="EMBL" id="PWY91623.1"/>
    </source>
</evidence>
<feature type="region of interest" description="Disordered" evidence="1">
    <location>
        <begin position="461"/>
        <end position="482"/>
    </location>
</feature>
<dbReference type="RefSeq" id="XP_025469351.1">
    <property type="nucleotide sequence ID" value="XM_025611390.1"/>
</dbReference>
<reference evidence="3 4" key="1">
    <citation type="submission" date="2016-12" db="EMBL/GenBank/DDBJ databases">
        <title>The genomes of Aspergillus section Nigri reveals drivers in fungal speciation.</title>
        <authorList>
            <consortium name="DOE Joint Genome Institute"/>
            <person name="Vesth T.C."/>
            <person name="Nybo J."/>
            <person name="Theobald S."/>
            <person name="Brandl J."/>
            <person name="Frisvad J.C."/>
            <person name="Nielsen K.F."/>
            <person name="Lyhne E.K."/>
            <person name="Kogle M.E."/>
            <person name="Kuo A."/>
            <person name="Riley R."/>
            <person name="Clum A."/>
            <person name="Nolan M."/>
            <person name="Lipzen A."/>
            <person name="Salamov A."/>
            <person name="Henrissat B."/>
            <person name="Wiebenga A."/>
            <person name="De Vries R.P."/>
            <person name="Grigoriev I.V."/>
            <person name="Mortensen U.H."/>
            <person name="Andersen M.R."/>
            <person name="Baker S.E."/>
        </authorList>
    </citation>
    <scope>NUCLEOTIDE SEQUENCE [LARGE SCALE GENOMIC DNA]</scope>
    <source>
        <strain evidence="3 4">CBS 115572</strain>
    </source>
</reference>
<keyword evidence="2" id="KW-0812">Transmembrane</keyword>
<name>A0A317WZ50_9EURO</name>
<feature type="transmembrane region" description="Helical" evidence="2">
    <location>
        <begin position="238"/>
        <end position="260"/>
    </location>
</feature>
<keyword evidence="2" id="KW-1133">Transmembrane helix</keyword>
<feature type="region of interest" description="Disordered" evidence="1">
    <location>
        <begin position="494"/>
        <end position="515"/>
    </location>
</feature>
<dbReference type="PANTHER" id="PTHR35043">
    <property type="entry name" value="TRANSCRIPTION FACTOR DOMAIN-CONTAINING PROTEIN"/>
    <property type="match status" value="1"/>
</dbReference>
<feature type="compositionally biased region" description="Polar residues" evidence="1">
    <location>
        <begin position="504"/>
        <end position="514"/>
    </location>
</feature>
<dbReference type="STRING" id="1450535.A0A317WZ50"/>
<evidence type="ECO:0000313" key="4">
    <source>
        <dbReference type="Proteomes" id="UP000246702"/>
    </source>
</evidence>
<feature type="region of interest" description="Disordered" evidence="1">
    <location>
        <begin position="76"/>
        <end position="101"/>
    </location>
</feature>
<accession>A0A317WZ50</accession>
<feature type="transmembrane region" description="Helical" evidence="2">
    <location>
        <begin position="356"/>
        <end position="375"/>
    </location>
</feature>
<dbReference type="GeneID" id="37113533"/>
<evidence type="ECO:0000256" key="1">
    <source>
        <dbReference type="SAM" id="MobiDB-lite"/>
    </source>
</evidence>
<feature type="region of interest" description="Disordered" evidence="1">
    <location>
        <begin position="161"/>
        <end position="189"/>
    </location>
</feature>
<dbReference type="Proteomes" id="UP000246702">
    <property type="component" value="Unassembled WGS sequence"/>
</dbReference>
<protein>
    <submittedName>
        <fullName evidence="3">Uncharacterized protein</fullName>
    </submittedName>
</protein>
<dbReference type="AlphaFoldDB" id="A0A317WZ50"/>
<feature type="transmembrane region" description="Helical" evidence="2">
    <location>
        <begin position="527"/>
        <end position="552"/>
    </location>
</feature>
<dbReference type="EMBL" id="MSFK01000009">
    <property type="protein sequence ID" value="PWY91623.1"/>
    <property type="molecule type" value="Genomic_DNA"/>
</dbReference>
<feature type="transmembrane region" description="Helical" evidence="2">
    <location>
        <begin position="387"/>
        <end position="410"/>
    </location>
</feature>
<feature type="compositionally biased region" description="Basic and acidic residues" evidence="1">
    <location>
        <begin position="161"/>
        <end position="184"/>
    </location>
</feature>
<feature type="non-terminal residue" evidence="3">
    <location>
        <position position="577"/>
    </location>
</feature>
<evidence type="ECO:0000256" key="2">
    <source>
        <dbReference type="SAM" id="Phobius"/>
    </source>
</evidence>
<comment type="caution">
    <text evidence="3">The sequence shown here is derived from an EMBL/GenBank/DDBJ whole genome shotgun (WGS) entry which is preliminary data.</text>
</comment>
<feature type="compositionally biased region" description="Basic and acidic residues" evidence="1">
    <location>
        <begin position="35"/>
        <end position="44"/>
    </location>
</feature>
<proteinExistence type="predicted"/>
<keyword evidence="2" id="KW-0472">Membrane</keyword>
<sequence>MAKYWDDLAIAKSLMDLSAEGERLKGKRNSPETQPNDKKPDPNKAIRTHEILSELHWSLDHIAFANMGGFALEYTPEPDTAPNIDSPGATSGESGSSSTGNPLGSIVKSCLSAFKDILSWLKPKEVSWDYLPSKYDRDHKLWYLNADDIIKLCDLKGVGAKKDRGEQHDEKDEEKKGEERKDEQTTQQRNLETIMHKLQIEPAEIADRSKSDILMRVIAVGQIIWVIIQVIARAVRHLAVTQLEVAVVAFALCAIMMYWLNRHKPKGVSLPVLIPCDSPDPDIKEILKKELSETSPTPQQNPPQIPRRDGLPWSARFRRIFLQFFGQDGRIRSKPIRNGFTISDADAGRSDFRSQFADVSLIVGGVVFGGVHLVAWRFAFPTHIEQILWWAAAAWCAFFFPFVAVQFFYVDTIHRRLFAPVLRILFRVLDKLGLEDLPLAFVPKTLREKKELELRPRYFRKKNPPRDAETGTPEGSDAADSKRVEAGVQNLVPESSKHDISAASPETANQASSQDTKKDWKGEIDLLIEWFFFCWTMFLLAVYVVARLFIIVEMFRALAYLPPDAYYGTWGSNLPGF</sequence>
<feature type="region of interest" description="Disordered" evidence="1">
    <location>
        <begin position="21"/>
        <end position="44"/>
    </location>
</feature>
<feature type="transmembrane region" description="Helical" evidence="2">
    <location>
        <begin position="213"/>
        <end position="232"/>
    </location>
</feature>
<feature type="region of interest" description="Disordered" evidence="1">
    <location>
        <begin position="290"/>
        <end position="310"/>
    </location>
</feature>
<dbReference type="OrthoDB" id="3061561at2759"/>
<feature type="compositionally biased region" description="Low complexity" evidence="1">
    <location>
        <begin position="86"/>
        <end position="100"/>
    </location>
</feature>
<keyword evidence="4" id="KW-1185">Reference proteome</keyword>
<organism evidence="3 4">
    <name type="scientific">Aspergillus sclerotioniger CBS 115572</name>
    <dbReference type="NCBI Taxonomy" id="1450535"/>
    <lineage>
        <taxon>Eukaryota</taxon>
        <taxon>Fungi</taxon>
        <taxon>Dikarya</taxon>
        <taxon>Ascomycota</taxon>
        <taxon>Pezizomycotina</taxon>
        <taxon>Eurotiomycetes</taxon>
        <taxon>Eurotiomycetidae</taxon>
        <taxon>Eurotiales</taxon>
        <taxon>Aspergillaceae</taxon>
        <taxon>Aspergillus</taxon>
        <taxon>Aspergillus subgen. Circumdati</taxon>
    </lineage>
</organism>